<comment type="caution">
    <text evidence="1">The sequence shown here is derived from an EMBL/GenBank/DDBJ whole genome shotgun (WGS) entry which is preliminary data.</text>
</comment>
<reference evidence="1" key="1">
    <citation type="submission" date="2023-08" db="EMBL/GenBank/DDBJ databases">
        <authorList>
            <person name="Audoor S."/>
            <person name="Bilcke G."/>
        </authorList>
    </citation>
    <scope>NUCLEOTIDE SEQUENCE</scope>
</reference>
<accession>A0AAD2FIP7</accession>
<proteinExistence type="predicted"/>
<evidence type="ECO:0000313" key="1">
    <source>
        <dbReference type="EMBL" id="CAJ1934532.1"/>
    </source>
</evidence>
<sequence>MEPSTASNVNGPRPASELVVTVTPVRELVFDIPDATNACHGIPFFSKGSPHRAYQIEISEEGHTHYETADENDLGINYSKSDHDDHSPLCIKAQIRFSTFRRHFMSYPMQHLTRNSRPLIPPKGAVWEDYTHSVENVLERARRMQLFLWDVLNSNGPEILRSHLLQETLSLSPGDRQGLLRIAERRESE</sequence>
<organism evidence="1 2">
    <name type="scientific">Cylindrotheca closterium</name>
    <dbReference type="NCBI Taxonomy" id="2856"/>
    <lineage>
        <taxon>Eukaryota</taxon>
        <taxon>Sar</taxon>
        <taxon>Stramenopiles</taxon>
        <taxon>Ochrophyta</taxon>
        <taxon>Bacillariophyta</taxon>
        <taxon>Bacillariophyceae</taxon>
        <taxon>Bacillariophycidae</taxon>
        <taxon>Bacillariales</taxon>
        <taxon>Bacillariaceae</taxon>
        <taxon>Cylindrotheca</taxon>
    </lineage>
</organism>
<dbReference type="EMBL" id="CAKOGP040000335">
    <property type="protein sequence ID" value="CAJ1934532.1"/>
    <property type="molecule type" value="Genomic_DNA"/>
</dbReference>
<protein>
    <submittedName>
        <fullName evidence="1">Uncharacterized protein</fullName>
    </submittedName>
</protein>
<gene>
    <name evidence="1" type="ORF">CYCCA115_LOCUS3872</name>
</gene>
<dbReference type="Proteomes" id="UP001295423">
    <property type="component" value="Unassembled WGS sequence"/>
</dbReference>
<dbReference type="AlphaFoldDB" id="A0AAD2FIP7"/>
<name>A0AAD2FIP7_9STRA</name>
<evidence type="ECO:0000313" key="2">
    <source>
        <dbReference type="Proteomes" id="UP001295423"/>
    </source>
</evidence>
<keyword evidence="2" id="KW-1185">Reference proteome</keyword>